<dbReference type="Gene3D" id="1.10.10.10">
    <property type="entry name" value="Winged helix-like DNA-binding domain superfamily/Winged helix DNA-binding domain"/>
    <property type="match status" value="1"/>
</dbReference>
<evidence type="ECO:0000313" key="6">
    <source>
        <dbReference type="Proteomes" id="UP000095544"/>
    </source>
</evidence>
<dbReference type="PRINTS" id="PR00035">
    <property type="entry name" value="HTHGNTR"/>
</dbReference>
<dbReference type="InterPro" id="IPR036388">
    <property type="entry name" value="WH-like_DNA-bd_sf"/>
</dbReference>
<dbReference type="Proteomes" id="UP000095544">
    <property type="component" value="Unassembled WGS sequence"/>
</dbReference>
<dbReference type="PANTHER" id="PTHR44846">
    <property type="entry name" value="MANNOSYL-D-GLYCERATE TRANSPORT/METABOLISM SYSTEM REPRESSOR MNGR-RELATED"/>
    <property type="match status" value="1"/>
</dbReference>
<dbReference type="InterPro" id="IPR028978">
    <property type="entry name" value="Chorismate_lyase_/UTRA_dom_sf"/>
</dbReference>
<evidence type="ECO:0000256" key="2">
    <source>
        <dbReference type="ARBA" id="ARBA00023125"/>
    </source>
</evidence>
<dbReference type="InterPro" id="IPR011663">
    <property type="entry name" value="UTRA"/>
</dbReference>
<evidence type="ECO:0000259" key="4">
    <source>
        <dbReference type="PROSITE" id="PS50949"/>
    </source>
</evidence>
<organism evidence="5 6">
    <name type="scientific">Faecalicatena contorta</name>
    <dbReference type="NCBI Taxonomy" id="39482"/>
    <lineage>
        <taxon>Bacteria</taxon>
        <taxon>Bacillati</taxon>
        <taxon>Bacillota</taxon>
        <taxon>Clostridia</taxon>
        <taxon>Lachnospirales</taxon>
        <taxon>Lachnospiraceae</taxon>
        <taxon>Faecalicatena</taxon>
    </lineage>
</organism>
<dbReference type="GO" id="GO:0003700">
    <property type="term" value="F:DNA-binding transcription factor activity"/>
    <property type="evidence" value="ECO:0007669"/>
    <property type="project" value="InterPro"/>
</dbReference>
<feature type="domain" description="HTH gntR-type" evidence="4">
    <location>
        <begin position="9"/>
        <end position="77"/>
    </location>
</feature>
<reference evidence="5 6" key="1">
    <citation type="submission" date="2015-09" db="EMBL/GenBank/DDBJ databases">
        <authorList>
            <consortium name="Pathogen Informatics"/>
        </authorList>
    </citation>
    <scope>NUCLEOTIDE SEQUENCE [LARGE SCALE GENOMIC DNA]</scope>
    <source>
        <strain evidence="5 6">2789STDY5834876</strain>
    </source>
</reference>
<evidence type="ECO:0000256" key="1">
    <source>
        <dbReference type="ARBA" id="ARBA00023015"/>
    </source>
</evidence>
<dbReference type="AlphaFoldDB" id="A0A174GKE2"/>
<evidence type="ECO:0000256" key="3">
    <source>
        <dbReference type="ARBA" id="ARBA00023163"/>
    </source>
</evidence>
<dbReference type="SMART" id="SM00866">
    <property type="entry name" value="UTRA"/>
    <property type="match status" value="1"/>
</dbReference>
<dbReference type="Pfam" id="PF00392">
    <property type="entry name" value="GntR"/>
    <property type="match status" value="1"/>
</dbReference>
<keyword evidence="3" id="KW-0804">Transcription</keyword>
<gene>
    <name evidence="5" type="primary">frlR_1</name>
    <name evidence="5" type="ORF">ERS852491_02788</name>
</gene>
<dbReference type="Pfam" id="PF07702">
    <property type="entry name" value="UTRA"/>
    <property type="match status" value="1"/>
</dbReference>
<dbReference type="CDD" id="cd07377">
    <property type="entry name" value="WHTH_GntR"/>
    <property type="match status" value="1"/>
</dbReference>
<dbReference type="FunFam" id="1.10.10.10:FF:000079">
    <property type="entry name" value="GntR family transcriptional regulator"/>
    <property type="match status" value="1"/>
</dbReference>
<dbReference type="SMART" id="SM00345">
    <property type="entry name" value="HTH_GNTR"/>
    <property type="match status" value="1"/>
</dbReference>
<dbReference type="EMBL" id="CYZU01000025">
    <property type="protein sequence ID" value="CUO62823.1"/>
    <property type="molecule type" value="Genomic_DNA"/>
</dbReference>
<protein>
    <submittedName>
        <fullName evidence="5">HTH-type transcriptional regulator frlR</fullName>
    </submittedName>
</protein>
<dbReference type="RefSeq" id="WP_055153704.1">
    <property type="nucleotide sequence ID" value="NZ_CYZU01000025.1"/>
</dbReference>
<accession>A0A174GKE2</accession>
<dbReference type="InterPro" id="IPR000524">
    <property type="entry name" value="Tscrpt_reg_HTH_GntR"/>
</dbReference>
<name>A0A174GKE2_9FIRM</name>
<keyword evidence="1" id="KW-0805">Transcription regulation</keyword>
<dbReference type="SUPFAM" id="SSF64288">
    <property type="entry name" value="Chorismate lyase-like"/>
    <property type="match status" value="1"/>
</dbReference>
<dbReference type="InterPro" id="IPR036390">
    <property type="entry name" value="WH_DNA-bd_sf"/>
</dbReference>
<dbReference type="PROSITE" id="PS50949">
    <property type="entry name" value="HTH_GNTR"/>
    <property type="match status" value="1"/>
</dbReference>
<proteinExistence type="predicted"/>
<dbReference type="SUPFAM" id="SSF46785">
    <property type="entry name" value="Winged helix' DNA-binding domain"/>
    <property type="match status" value="1"/>
</dbReference>
<dbReference type="GO" id="GO:0003677">
    <property type="term" value="F:DNA binding"/>
    <property type="evidence" value="ECO:0007669"/>
    <property type="project" value="UniProtKB-KW"/>
</dbReference>
<dbReference type="Gene3D" id="3.40.1410.10">
    <property type="entry name" value="Chorismate lyase-like"/>
    <property type="match status" value="1"/>
</dbReference>
<dbReference type="InterPro" id="IPR050679">
    <property type="entry name" value="Bact_HTH_transcr_reg"/>
</dbReference>
<dbReference type="OrthoDB" id="1648691at2"/>
<dbReference type="STRING" id="39482.ERS852491_02788"/>
<keyword evidence="2" id="KW-0238">DNA-binding</keyword>
<evidence type="ECO:0000313" key="5">
    <source>
        <dbReference type="EMBL" id="CUO62823.1"/>
    </source>
</evidence>
<sequence>MNIENSTTRPLFEKVKDDISVRIKSGEYPAGSKIPTEVELIKQYDVSRITIRRAIEELCKDGLLVKNQGKGTFVKERKILRKIEHNMSFSNSCIVNGMTPSAVVTQRTVLTKNSPGRVPHPRLDQDAILYIQRVRYADEIPVMLENNYFPFTQYAFLLTDDLEGPLYDLLKSHGIIVGCSQNSYIDALKADSKQAQLLKIAPGDPLFLLYTEIYDTQNQLIYIGQEYIVASRYRFNYENA</sequence>